<dbReference type="Gene3D" id="3.30.200.20">
    <property type="entry name" value="Phosphorylase Kinase, domain 1"/>
    <property type="match status" value="1"/>
</dbReference>
<dbReference type="PROSITE" id="PS00108">
    <property type="entry name" value="PROTEIN_KINASE_ST"/>
    <property type="match status" value="1"/>
</dbReference>
<dbReference type="SUPFAM" id="SSF56112">
    <property type="entry name" value="Protein kinase-like (PK-like)"/>
    <property type="match status" value="1"/>
</dbReference>
<dbReference type="PANTHER" id="PTHR48015">
    <property type="entry name" value="SERINE/THREONINE-PROTEIN KINASE TAO"/>
    <property type="match status" value="1"/>
</dbReference>
<sequence>MASKLVKSILQCVRGICTCTKKKKENETTGQKTVDDNEELRVPLASNVEDHIVEPKPAEDVVVEPKPAEDVELNNAGKIARAFRLQGCGKTKSCKAKATKVPPKQRLQNDIKQKPLEGNIAEAARGKPSNSLQRENSPKPPKENQAEGNQMDVNLKPKKKTLLKWLRTRRHKRDNCPRPRISVLPGFVKDIPSELKLKEKTLNEQKPSPIPLVKDDPVEKFDSFEFLKSGGFGKVYKVRIRDKQMAAKVSNIDKEYTEECNDIQEIRMLQKLKGHRNIVSIYDTMIQMMDDSKPYNKLWCMMEYGGAGSLHDIICSVPNQSLPEQCIQFISREVLQGLSYIHKNLIIHCDIKSLNIILTEEAEVKIIDFGLAIQLKHQKEKVNRCRGTPHWMAPEVIQSFSTSKTFNLKCDIWSFGIMEIAMAERDPPYLQMSTNNAWINIVRNEPPTLQSTRWSKDFKDFLKRCLTKSVHKRPTADNLLRHRFITNQPNHDEARSSFIQYMTQALK</sequence>
<protein>
    <recommendedName>
        <fullName evidence="2">Protein kinase domain-containing protein</fullName>
    </recommendedName>
</protein>
<dbReference type="GO" id="GO:0004674">
    <property type="term" value="F:protein serine/threonine kinase activity"/>
    <property type="evidence" value="ECO:0007669"/>
    <property type="project" value="TreeGrafter"/>
</dbReference>
<reference evidence="4" key="1">
    <citation type="journal article" date="2016" name="Nature">
        <title>Genome evolution in the allotetraploid frog Xenopus laevis.</title>
        <authorList>
            <person name="Session A.M."/>
            <person name="Uno Y."/>
            <person name="Kwon T."/>
            <person name="Chapman J.A."/>
            <person name="Toyoda A."/>
            <person name="Takahashi S."/>
            <person name="Fukui A."/>
            <person name="Hikosaka A."/>
            <person name="Suzuki A."/>
            <person name="Kondo M."/>
            <person name="van Heeringen S.J."/>
            <person name="Quigley I."/>
            <person name="Heinz S."/>
            <person name="Ogino H."/>
            <person name="Ochi H."/>
            <person name="Hellsten U."/>
            <person name="Lyons J.B."/>
            <person name="Simakov O."/>
            <person name="Putnam N."/>
            <person name="Stites J."/>
            <person name="Kuroki Y."/>
            <person name="Tanaka T."/>
            <person name="Michiue T."/>
            <person name="Watanabe M."/>
            <person name="Bogdanovic O."/>
            <person name="Lister R."/>
            <person name="Georgiou G."/>
            <person name="Paranjpe S.S."/>
            <person name="van Kruijsbergen I."/>
            <person name="Shu S."/>
            <person name="Carlson J."/>
            <person name="Kinoshita T."/>
            <person name="Ohta Y."/>
            <person name="Mawaribuchi S."/>
            <person name="Jenkins J."/>
            <person name="Grimwood J."/>
            <person name="Schmutz J."/>
            <person name="Mitros T."/>
            <person name="Mozaffari S.V."/>
            <person name="Suzuki Y."/>
            <person name="Haramoto Y."/>
            <person name="Yamamoto T.S."/>
            <person name="Takagi C."/>
            <person name="Heald R."/>
            <person name="Miller K."/>
            <person name="Haudenschild C."/>
            <person name="Kitzman J."/>
            <person name="Nakayama T."/>
            <person name="Izutsu Y."/>
            <person name="Robert J."/>
            <person name="Fortriede J."/>
            <person name="Burns K."/>
            <person name="Lotay V."/>
            <person name="Karimi K."/>
            <person name="Yasuoka Y."/>
            <person name="Dichmann D.S."/>
            <person name="Flajnik M.F."/>
            <person name="Houston D.W."/>
            <person name="Shendure J."/>
            <person name="DuPasquier L."/>
            <person name="Vize P.D."/>
            <person name="Zorn A.M."/>
            <person name="Ito M."/>
            <person name="Marcotte E.M."/>
            <person name="Wallingford J.B."/>
            <person name="Ito Y."/>
            <person name="Asashima M."/>
            <person name="Ueno N."/>
            <person name="Matsuda Y."/>
            <person name="Veenstra G.J."/>
            <person name="Fujiyama A."/>
            <person name="Harland R.M."/>
            <person name="Taira M."/>
            <person name="Rokhsar D.S."/>
        </authorList>
    </citation>
    <scope>NUCLEOTIDE SEQUENCE [LARGE SCALE GENOMIC DNA]</scope>
    <source>
        <strain evidence="4">J</strain>
    </source>
</reference>
<dbReference type="EMBL" id="CM004479">
    <property type="protein sequence ID" value="OCT70186.1"/>
    <property type="molecule type" value="Genomic_DNA"/>
</dbReference>
<evidence type="ECO:0000313" key="3">
    <source>
        <dbReference type="EMBL" id="OCT70186.1"/>
    </source>
</evidence>
<gene>
    <name evidence="3" type="ORF">XELAEV_18037107mg</name>
</gene>
<dbReference type="FunFam" id="1.10.510.10:FF:000421">
    <property type="entry name" value="Serine/threonine-protein kinase PAK 6"/>
    <property type="match status" value="1"/>
</dbReference>
<feature type="compositionally biased region" description="Basic and acidic residues" evidence="1">
    <location>
        <begin position="136"/>
        <end position="145"/>
    </location>
</feature>
<proteinExistence type="predicted"/>
<evidence type="ECO:0000313" key="4">
    <source>
        <dbReference type="Proteomes" id="UP000694892"/>
    </source>
</evidence>
<dbReference type="GO" id="GO:0048812">
    <property type="term" value="P:neuron projection morphogenesis"/>
    <property type="evidence" value="ECO:0007669"/>
    <property type="project" value="TreeGrafter"/>
</dbReference>
<feature type="domain" description="Protein kinase" evidence="2">
    <location>
        <begin position="221"/>
        <end position="485"/>
    </location>
</feature>
<accession>A0A974HAC3</accession>
<dbReference type="GO" id="GO:0005524">
    <property type="term" value="F:ATP binding"/>
    <property type="evidence" value="ECO:0007669"/>
    <property type="project" value="InterPro"/>
</dbReference>
<dbReference type="PANTHER" id="PTHR48015:SF43">
    <property type="entry name" value="MITOGEN-ACTIVATED PROTEIN KINASE KINASE KINASE KINASE 4-LIKE"/>
    <property type="match status" value="1"/>
</dbReference>
<dbReference type="InterPro" id="IPR050285">
    <property type="entry name" value="STE20_Ser/Thr_kinase"/>
</dbReference>
<dbReference type="GO" id="GO:0000165">
    <property type="term" value="P:MAPK cascade"/>
    <property type="evidence" value="ECO:0007669"/>
    <property type="project" value="TreeGrafter"/>
</dbReference>
<dbReference type="CDD" id="cd05122">
    <property type="entry name" value="PKc_STE"/>
    <property type="match status" value="1"/>
</dbReference>
<organism evidence="3 4">
    <name type="scientific">Xenopus laevis</name>
    <name type="common">African clawed frog</name>
    <dbReference type="NCBI Taxonomy" id="8355"/>
    <lineage>
        <taxon>Eukaryota</taxon>
        <taxon>Metazoa</taxon>
        <taxon>Chordata</taxon>
        <taxon>Craniata</taxon>
        <taxon>Vertebrata</taxon>
        <taxon>Euteleostomi</taxon>
        <taxon>Amphibia</taxon>
        <taxon>Batrachia</taxon>
        <taxon>Anura</taxon>
        <taxon>Pipoidea</taxon>
        <taxon>Pipidae</taxon>
        <taxon>Xenopodinae</taxon>
        <taxon>Xenopus</taxon>
        <taxon>Xenopus</taxon>
    </lineage>
</organism>
<dbReference type="SMART" id="SM00220">
    <property type="entry name" value="S_TKc"/>
    <property type="match status" value="1"/>
</dbReference>
<dbReference type="Gene3D" id="1.10.510.10">
    <property type="entry name" value="Transferase(Phosphotransferase) domain 1"/>
    <property type="match status" value="1"/>
</dbReference>
<dbReference type="PROSITE" id="PS50011">
    <property type="entry name" value="PROTEIN_KINASE_DOM"/>
    <property type="match status" value="1"/>
</dbReference>
<dbReference type="GO" id="GO:0043408">
    <property type="term" value="P:regulation of MAPK cascade"/>
    <property type="evidence" value="ECO:0007669"/>
    <property type="project" value="TreeGrafter"/>
</dbReference>
<dbReference type="AlphaFoldDB" id="A0A974HAC3"/>
<dbReference type="Pfam" id="PF00069">
    <property type="entry name" value="Pkinase"/>
    <property type="match status" value="1"/>
</dbReference>
<dbReference type="InterPro" id="IPR000719">
    <property type="entry name" value="Prot_kinase_dom"/>
</dbReference>
<dbReference type="InterPro" id="IPR008271">
    <property type="entry name" value="Ser/Thr_kinase_AS"/>
</dbReference>
<feature type="region of interest" description="Disordered" evidence="1">
    <location>
        <begin position="96"/>
        <end position="151"/>
    </location>
</feature>
<dbReference type="Proteomes" id="UP000694892">
    <property type="component" value="Chromosome 7S"/>
</dbReference>
<dbReference type="InterPro" id="IPR011009">
    <property type="entry name" value="Kinase-like_dom_sf"/>
</dbReference>
<evidence type="ECO:0000256" key="1">
    <source>
        <dbReference type="SAM" id="MobiDB-lite"/>
    </source>
</evidence>
<evidence type="ECO:0000259" key="2">
    <source>
        <dbReference type="PROSITE" id="PS50011"/>
    </source>
</evidence>
<dbReference type="GO" id="GO:0005737">
    <property type="term" value="C:cytoplasm"/>
    <property type="evidence" value="ECO:0007669"/>
    <property type="project" value="TreeGrafter"/>
</dbReference>
<name>A0A974HAC3_XENLA</name>